<evidence type="ECO:0000256" key="1">
    <source>
        <dbReference type="SAM" id="SignalP"/>
    </source>
</evidence>
<accession>A0AAD6XQV9</accession>
<name>A0AAD6XQV9_9AGAR</name>
<organism evidence="2 3">
    <name type="scientific">Mycena belliarum</name>
    <dbReference type="NCBI Taxonomy" id="1033014"/>
    <lineage>
        <taxon>Eukaryota</taxon>
        <taxon>Fungi</taxon>
        <taxon>Dikarya</taxon>
        <taxon>Basidiomycota</taxon>
        <taxon>Agaricomycotina</taxon>
        <taxon>Agaricomycetes</taxon>
        <taxon>Agaricomycetidae</taxon>
        <taxon>Agaricales</taxon>
        <taxon>Marasmiineae</taxon>
        <taxon>Mycenaceae</taxon>
        <taxon>Mycena</taxon>
    </lineage>
</organism>
<keyword evidence="3" id="KW-1185">Reference proteome</keyword>
<proteinExistence type="predicted"/>
<feature type="chain" id="PRO_5042012163" description="Secreted protein" evidence="1">
    <location>
        <begin position="31"/>
        <end position="93"/>
    </location>
</feature>
<dbReference type="AlphaFoldDB" id="A0AAD6XQV9"/>
<dbReference type="Proteomes" id="UP001222325">
    <property type="component" value="Unassembled WGS sequence"/>
</dbReference>
<feature type="signal peptide" evidence="1">
    <location>
        <begin position="1"/>
        <end position="30"/>
    </location>
</feature>
<gene>
    <name evidence="2" type="ORF">B0H15DRAFT_289719</name>
</gene>
<sequence>MYDPRTRPLPSSLSLAWLPAWVWVPTFLLAAPLASSPSSANKALRQARWQTAPLTATVWQSSKIYGWRRAACGSRLRRVRAQQGALRHARRAC</sequence>
<evidence type="ECO:0000313" key="2">
    <source>
        <dbReference type="EMBL" id="KAJ7088388.1"/>
    </source>
</evidence>
<reference evidence="2" key="1">
    <citation type="submission" date="2023-03" db="EMBL/GenBank/DDBJ databases">
        <title>Massive genome expansion in bonnet fungi (Mycena s.s.) driven by repeated elements and novel gene families across ecological guilds.</title>
        <authorList>
            <consortium name="Lawrence Berkeley National Laboratory"/>
            <person name="Harder C.B."/>
            <person name="Miyauchi S."/>
            <person name="Viragh M."/>
            <person name="Kuo A."/>
            <person name="Thoen E."/>
            <person name="Andreopoulos B."/>
            <person name="Lu D."/>
            <person name="Skrede I."/>
            <person name="Drula E."/>
            <person name="Henrissat B."/>
            <person name="Morin E."/>
            <person name="Kohler A."/>
            <person name="Barry K."/>
            <person name="LaButti K."/>
            <person name="Morin E."/>
            <person name="Salamov A."/>
            <person name="Lipzen A."/>
            <person name="Mereny Z."/>
            <person name="Hegedus B."/>
            <person name="Baldrian P."/>
            <person name="Stursova M."/>
            <person name="Weitz H."/>
            <person name="Taylor A."/>
            <person name="Grigoriev I.V."/>
            <person name="Nagy L.G."/>
            <person name="Martin F."/>
            <person name="Kauserud H."/>
        </authorList>
    </citation>
    <scope>NUCLEOTIDE SEQUENCE</scope>
    <source>
        <strain evidence="2">CBHHK173m</strain>
    </source>
</reference>
<protein>
    <recommendedName>
        <fullName evidence="4">Secreted protein</fullName>
    </recommendedName>
</protein>
<keyword evidence="1" id="KW-0732">Signal</keyword>
<evidence type="ECO:0008006" key="4">
    <source>
        <dbReference type="Google" id="ProtNLM"/>
    </source>
</evidence>
<comment type="caution">
    <text evidence="2">The sequence shown here is derived from an EMBL/GenBank/DDBJ whole genome shotgun (WGS) entry which is preliminary data.</text>
</comment>
<evidence type="ECO:0000313" key="3">
    <source>
        <dbReference type="Proteomes" id="UP001222325"/>
    </source>
</evidence>
<dbReference type="EMBL" id="JARJCN010000026">
    <property type="protein sequence ID" value="KAJ7088388.1"/>
    <property type="molecule type" value="Genomic_DNA"/>
</dbReference>